<accession>A0A221S338</accession>
<name>A0A221S338_9VIRU</name>
<dbReference type="InterPro" id="IPR011032">
    <property type="entry name" value="GroES-like_sf"/>
</dbReference>
<evidence type="ECO:0000256" key="2">
    <source>
        <dbReference type="SAM" id="MobiDB-lite"/>
    </source>
</evidence>
<dbReference type="EMBL" id="KU970725">
    <property type="protein sequence ID" value="ASN63319.1"/>
    <property type="molecule type" value="Genomic_DNA"/>
</dbReference>
<dbReference type="Gene3D" id="2.30.33.40">
    <property type="entry name" value="GroES chaperonin"/>
    <property type="match status" value="1"/>
</dbReference>
<dbReference type="Pfam" id="PF00166">
    <property type="entry name" value="Cpn10"/>
    <property type="match status" value="1"/>
</dbReference>
<evidence type="ECO:0000313" key="3">
    <source>
        <dbReference type="EMBL" id="ASN63319.1"/>
    </source>
</evidence>
<dbReference type="InterPro" id="IPR037124">
    <property type="entry name" value="Chaperonin_GroES_sf"/>
</dbReference>
<dbReference type="InterPro" id="IPR020818">
    <property type="entry name" value="Chaperonin_GroES"/>
</dbReference>
<reference evidence="3" key="1">
    <citation type="submission" date="2016-03" db="EMBL/GenBank/DDBJ databases">
        <title>Novel chaperonins are prevalent in the virioplankton and link to viral biology and ecology.</title>
        <authorList>
            <person name="Marine R.L."/>
            <person name="Nasko D.J."/>
            <person name="Polson S.W."/>
            <person name="Wommack K.E."/>
        </authorList>
    </citation>
    <scope>NUCLEOTIDE SEQUENCE</scope>
</reference>
<feature type="compositionally biased region" description="Basic and acidic residues" evidence="2">
    <location>
        <begin position="16"/>
        <end position="33"/>
    </location>
</feature>
<evidence type="ECO:0000256" key="1">
    <source>
        <dbReference type="ARBA" id="ARBA00023186"/>
    </source>
</evidence>
<proteinExistence type="predicted"/>
<keyword evidence="1" id="KW-0143">Chaperone</keyword>
<feature type="region of interest" description="Disordered" evidence="2">
    <location>
        <begin position="1"/>
        <end position="38"/>
    </location>
</feature>
<dbReference type="GO" id="GO:0044183">
    <property type="term" value="F:protein folding chaperone"/>
    <property type="evidence" value="ECO:0007669"/>
    <property type="project" value="InterPro"/>
</dbReference>
<organism evidence="3">
    <name type="scientific">uncultured virus</name>
    <dbReference type="NCBI Taxonomy" id="340016"/>
    <lineage>
        <taxon>Viruses</taxon>
        <taxon>environmental samples</taxon>
    </lineage>
</organism>
<dbReference type="CDD" id="cd00320">
    <property type="entry name" value="cpn10"/>
    <property type="match status" value="1"/>
</dbReference>
<dbReference type="SUPFAM" id="SSF50129">
    <property type="entry name" value="GroES-like"/>
    <property type="match status" value="1"/>
</dbReference>
<gene>
    <name evidence="3" type="primary">groES</name>
</gene>
<dbReference type="GO" id="GO:0005524">
    <property type="term" value="F:ATP binding"/>
    <property type="evidence" value="ECO:0007669"/>
    <property type="project" value="InterPro"/>
</dbReference>
<protein>
    <submittedName>
        <fullName evidence="3">Co-chaperonin GroES</fullName>
    </submittedName>
</protein>
<sequence>MPKIHVPDHVAQAIEEETKNKNEAKKKEKKTPATEESIPYVEQSARVLDPTLLDKSILERMPQPTGWRILILPYKGKAVTEGGIHLVQSTVDRESLATVVGYVVKMGPDCYKDSSKFAEAWCQEKQWVLIGRYAGARFKLGDESECRIINDDEVIATILDPNDILAV</sequence>